<dbReference type="EMBL" id="QXGL01000004">
    <property type="protein sequence ID" value="RSX52880.1"/>
    <property type="molecule type" value="Genomic_DNA"/>
</dbReference>
<keyword evidence="6" id="KW-1185">Reference proteome</keyword>
<dbReference type="InterPro" id="IPR018060">
    <property type="entry name" value="HTH_AraC"/>
</dbReference>
<dbReference type="InterPro" id="IPR003313">
    <property type="entry name" value="AraC-bd"/>
</dbReference>
<dbReference type="Pfam" id="PF02311">
    <property type="entry name" value="AraC_binding"/>
    <property type="match status" value="1"/>
</dbReference>
<dbReference type="PANTHER" id="PTHR43280">
    <property type="entry name" value="ARAC-FAMILY TRANSCRIPTIONAL REGULATOR"/>
    <property type="match status" value="1"/>
</dbReference>
<dbReference type="Pfam" id="PF12833">
    <property type="entry name" value="HTH_18"/>
    <property type="match status" value="1"/>
</dbReference>
<dbReference type="InterPro" id="IPR014710">
    <property type="entry name" value="RmlC-like_jellyroll"/>
</dbReference>
<dbReference type="AlphaFoldDB" id="A0A430FJA0"/>
<dbReference type="PROSITE" id="PS01124">
    <property type="entry name" value="HTH_ARAC_FAMILY_2"/>
    <property type="match status" value="1"/>
</dbReference>
<dbReference type="SUPFAM" id="SSF46689">
    <property type="entry name" value="Homeodomain-like"/>
    <property type="match status" value="2"/>
</dbReference>
<evidence type="ECO:0000256" key="2">
    <source>
        <dbReference type="ARBA" id="ARBA00023125"/>
    </source>
</evidence>
<dbReference type="Gene3D" id="2.60.120.10">
    <property type="entry name" value="Jelly Rolls"/>
    <property type="match status" value="1"/>
</dbReference>
<evidence type="ECO:0000313" key="6">
    <source>
        <dbReference type="Proteomes" id="UP000287533"/>
    </source>
</evidence>
<dbReference type="SUPFAM" id="SSF51182">
    <property type="entry name" value="RmlC-like cupins"/>
    <property type="match status" value="1"/>
</dbReference>
<keyword evidence="2 5" id="KW-0238">DNA-binding</keyword>
<evidence type="ECO:0000256" key="1">
    <source>
        <dbReference type="ARBA" id="ARBA00023015"/>
    </source>
</evidence>
<feature type="domain" description="HTH araC/xylS-type" evidence="4">
    <location>
        <begin position="198"/>
        <end position="296"/>
    </location>
</feature>
<dbReference type="Proteomes" id="UP000287533">
    <property type="component" value="Unassembled WGS sequence"/>
</dbReference>
<keyword evidence="3" id="KW-0804">Transcription</keyword>
<dbReference type="RefSeq" id="WP_206430754.1">
    <property type="nucleotide sequence ID" value="NZ_QXGL01000004.1"/>
</dbReference>
<dbReference type="GO" id="GO:0003700">
    <property type="term" value="F:DNA-binding transcription factor activity"/>
    <property type="evidence" value="ECO:0007669"/>
    <property type="project" value="InterPro"/>
</dbReference>
<evidence type="ECO:0000313" key="5">
    <source>
        <dbReference type="EMBL" id="RSX52880.1"/>
    </source>
</evidence>
<dbReference type="Gene3D" id="1.10.10.60">
    <property type="entry name" value="Homeodomain-like"/>
    <property type="match status" value="2"/>
</dbReference>
<sequence>MTMRRSDAPVLADPGTLEVIVPDAQSSIRWSRHGYPHPLAKWHYHPQMEIHLIREGTGQLMAGDGLVPFEPGHVAMIGSNLPHNWISDSMPGERLPHRDVLCHVRPQTIRSLMAVFPETAGFEQVMRRAGHALVLSGEAARQAGALLEAMGNHAPSRRAADLIEIFSVFEQAPNDQWSTVVTPEYDPSAVVGAESGVNAAIEYIAAHLDSDISLQDAASAASMSASTFSRFFKRAAGIGFSDFVRRLRVGRACRLLTCTNMPISAVQQASGYSNASNFNRRFFDETGMTPSQYRRLHIRAAS</sequence>
<comment type="caution">
    <text evidence="5">The sequence shown here is derived from an EMBL/GenBank/DDBJ whole genome shotgun (WGS) entry which is preliminary data.</text>
</comment>
<dbReference type="SMART" id="SM00342">
    <property type="entry name" value="HTH_ARAC"/>
    <property type="match status" value="1"/>
</dbReference>
<dbReference type="GO" id="GO:0043565">
    <property type="term" value="F:sequence-specific DNA binding"/>
    <property type="evidence" value="ECO:0007669"/>
    <property type="project" value="InterPro"/>
</dbReference>
<protein>
    <submittedName>
        <fullName evidence="5">AraC family DNA-binding protein</fullName>
    </submittedName>
</protein>
<dbReference type="CDD" id="cd06976">
    <property type="entry name" value="cupin_MtlR-like_N"/>
    <property type="match status" value="1"/>
</dbReference>
<dbReference type="InterPro" id="IPR011051">
    <property type="entry name" value="RmlC_Cupin_sf"/>
</dbReference>
<gene>
    <name evidence="5" type="ORF">D2E25_1451</name>
</gene>
<evidence type="ECO:0000259" key="4">
    <source>
        <dbReference type="PROSITE" id="PS01124"/>
    </source>
</evidence>
<reference evidence="5 6" key="1">
    <citation type="submission" date="2018-09" db="EMBL/GenBank/DDBJ databases">
        <title>Characterization of the phylogenetic diversity of five novel species belonging to the genus Bifidobacterium.</title>
        <authorList>
            <person name="Lugli G.A."/>
            <person name="Duranti S."/>
            <person name="Milani C."/>
        </authorList>
    </citation>
    <scope>NUCLEOTIDE SEQUENCE [LARGE SCALE GENOMIC DNA]</scope>
    <source>
        <strain evidence="5 6">2034B</strain>
    </source>
</reference>
<proteinExistence type="predicted"/>
<dbReference type="InterPro" id="IPR009057">
    <property type="entry name" value="Homeodomain-like_sf"/>
</dbReference>
<dbReference type="PANTHER" id="PTHR43280:SF27">
    <property type="entry name" value="TRANSCRIPTIONAL REGULATOR MTLR"/>
    <property type="match status" value="1"/>
</dbReference>
<evidence type="ECO:0000256" key="3">
    <source>
        <dbReference type="ARBA" id="ARBA00023163"/>
    </source>
</evidence>
<name>A0A430FJA0_9BIFI</name>
<accession>A0A430FJA0</accession>
<organism evidence="5 6">
    <name type="scientific">Bifidobacterium goeldii</name>
    <dbReference type="NCBI Taxonomy" id="2306975"/>
    <lineage>
        <taxon>Bacteria</taxon>
        <taxon>Bacillati</taxon>
        <taxon>Actinomycetota</taxon>
        <taxon>Actinomycetes</taxon>
        <taxon>Bifidobacteriales</taxon>
        <taxon>Bifidobacteriaceae</taxon>
        <taxon>Bifidobacterium</taxon>
    </lineage>
</organism>
<keyword evidence="1" id="KW-0805">Transcription regulation</keyword>